<organism evidence="2 3">
    <name type="scientific">Phytophthora cactorum</name>
    <dbReference type="NCBI Taxonomy" id="29920"/>
    <lineage>
        <taxon>Eukaryota</taxon>
        <taxon>Sar</taxon>
        <taxon>Stramenopiles</taxon>
        <taxon>Oomycota</taxon>
        <taxon>Peronosporomycetes</taxon>
        <taxon>Peronosporales</taxon>
        <taxon>Peronosporaceae</taxon>
        <taxon>Phytophthora</taxon>
    </lineage>
</organism>
<feature type="region of interest" description="Disordered" evidence="1">
    <location>
        <begin position="215"/>
        <end position="247"/>
    </location>
</feature>
<protein>
    <submittedName>
        <fullName evidence="2">Uncharacterized protein</fullName>
    </submittedName>
</protein>
<evidence type="ECO:0000313" key="2">
    <source>
        <dbReference type="EMBL" id="RAW34065.1"/>
    </source>
</evidence>
<sequence length="306" mass="34090">MASLFHRWRATRRKPVTATGAATARSLDRVWTAFVTRWNTGTRAVFMRTLESREATYERMSLSALAAKICALSCDADRQCCFVHHVESCESCRGCGVSLPSASGWRCLTSETPLSDSEHRENASYQHALQDYTRAQDVWRGSGQRPVDNLPPLRGLPRTPPRSPEHRPAGLREAPSYRPSDPASAQAIHGAEGFHHRGDGCRDFAGEWHDCHRGEGSPPRFGGRYLPGSQEDQEITKKSSDPWKPLNSYEKVTERRLHTSQSCDPILHGRACPPKVSTNSRLEQNCSSRPNPAAREKVALPLQHGD</sequence>
<feature type="compositionally biased region" description="Polar residues" evidence="1">
    <location>
        <begin position="276"/>
        <end position="290"/>
    </location>
</feature>
<comment type="caution">
    <text evidence="2">The sequence shown here is derived from an EMBL/GenBank/DDBJ whole genome shotgun (WGS) entry which is preliminary data.</text>
</comment>
<dbReference type="Proteomes" id="UP000251314">
    <property type="component" value="Unassembled WGS sequence"/>
</dbReference>
<accession>A0A329SBA2</accession>
<reference evidence="2 3" key="1">
    <citation type="submission" date="2018-01" db="EMBL/GenBank/DDBJ databases">
        <title>Draft genome of the strawberry crown rot pathogen Phytophthora cactorum.</title>
        <authorList>
            <person name="Armitage A.D."/>
            <person name="Lysoe E."/>
            <person name="Nellist C.F."/>
            <person name="Harrison R.J."/>
            <person name="Brurberg M.B."/>
        </authorList>
    </citation>
    <scope>NUCLEOTIDE SEQUENCE [LARGE SCALE GENOMIC DNA]</scope>
    <source>
        <strain evidence="2 3">10300</strain>
    </source>
</reference>
<dbReference type="VEuPathDB" id="FungiDB:PC110_g9615"/>
<dbReference type="EMBL" id="MJFZ01000214">
    <property type="protein sequence ID" value="RAW34065.1"/>
    <property type="molecule type" value="Genomic_DNA"/>
</dbReference>
<evidence type="ECO:0000313" key="3">
    <source>
        <dbReference type="Proteomes" id="UP000251314"/>
    </source>
</evidence>
<proteinExistence type="predicted"/>
<feature type="region of interest" description="Disordered" evidence="1">
    <location>
        <begin position="274"/>
        <end position="306"/>
    </location>
</feature>
<keyword evidence="3" id="KW-1185">Reference proteome</keyword>
<dbReference type="AlphaFoldDB" id="A0A329SBA2"/>
<name>A0A329SBA2_9STRA</name>
<evidence type="ECO:0000256" key="1">
    <source>
        <dbReference type="SAM" id="MobiDB-lite"/>
    </source>
</evidence>
<dbReference type="OrthoDB" id="126220at2759"/>
<gene>
    <name evidence="2" type="ORF">PC110_g9615</name>
</gene>
<feature type="region of interest" description="Disordered" evidence="1">
    <location>
        <begin position="141"/>
        <end position="184"/>
    </location>
</feature>